<proteinExistence type="predicted"/>
<dbReference type="EMBL" id="JARK01001404">
    <property type="protein sequence ID" value="EYC07829.1"/>
    <property type="molecule type" value="Genomic_DNA"/>
</dbReference>
<accession>A0A016TXN8</accession>
<dbReference type="Proteomes" id="UP000024635">
    <property type="component" value="Unassembled WGS sequence"/>
</dbReference>
<evidence type="ECO:0000313" key="2">
    <source>
        <dbReference type="Proteomes" id="UP000024635"/>
    </source>
</evidence>
<sequence>MEFNSHNLSTLWTEHIFACRGRVVRGHFSDNSPFASPDDRGMFYGCEERISLDAFNIVVENLPWQEREYKARATHSISLLVQNNQ</sequence>
<evidence type="ECO:0000313" key="1">
    <source>
        <dbReference type="EMBL" id="EYC07829.1"/>
    </source>
</evidence>
<dbReference type="AlphaFoldDB" id="A0A016TXN8"/>
<gene>
    <name evidence="1" type="primary">Acey_s0068.g151</name>
    <name evidence="1" type="ORF">Y032_0068g151</name>
</gene>
<protein>
    <submittedName>
        <fullName evidence="1">Uncharacterized protein</fullName>
    </submittedName>
</protein>
<reference evidence="2" key="1">
    <citation type="journal article" date="2015" name="Nat. Genet.">
        <title>The genome and transcriptome of the zoonotic hookworm Ancylostoma ceylanicum identify infection-specific gene families.</title>
        <authorList>
            <person name="Schwarz E.M."/>
            <person name="Hu Y."/>
            <person name="Antoshechkin I."/>
            <person name="Miller M.M."/>
            <person name="Sternberg P.W."/>
            <person name="Aroian R.V."/>
        </authorList>
    </citation>
    <scope>NUCLEOTIDE SEQUENCE</scope>
    <source>
        <strain evidence="2">HY135</strain>
    </source>
</reference>
<keyword evidence="2" id="KW-1185">Reference proteome</keyword>
<name>A0A016TXN8_9BILA</name>
<comment type="caution">
    <text evidence="1">The sequence shown here is derived from an EMBL/GenBank/DDBJ whole genome shotgun (WGS) entry which is preliminary data.</text>
</comment>
<organism evidence="1 2">
    <name type="scientific">Ancylostoma ceylanicum</name>
    <dbReference type="NCBI Taxonomy" id="53326"/>
    <lineage>
        <taxon>Eukaryota</taxon>
        <taxon>Metazoa</taxon>
        <taxon>Ecdysozoa</taxon>
        <taxon>Nematoda</taxon>
        <taxon>Chromadorea</taxon>
        <taxon>Rhabditida</taxon>
        <taxon>Rhabditina</taxon>
        <taxon>Rhabditomorpha</taxon>
        <taxon>Strongyloidea</taxon>
        <taxon>Ancylostomatidae</taxon>
        <taxon>Ancylostomatinae</taxon>
        <taxon>Ancylostoma</taxon>
    </lineage>
</organism>